<evidence type="ECO:0000259" key="4">
    <source>
        <dbReference type="Pfam" id="PF23559"/>
    </source>
</evidence>
<dbReference type="STRING" id="2094558.A0A314UVY0"/>
<evidence type="ECO:0000259" key="3">
    <source>
        <dbReference type="Pfam" id="PF00931"/>
    </source>
</evidence>
<dbReference type="Gene3D" id="3.80.10.10">
    <property type="entry name" value="Ribonuclease Inhibitor"/>
    <property type="match status" value="1"/>
</dbReference>
<evidence type="ECO:0000313" key="7">
    <source>
        <dbReference type="Proteomes" id="UP000250321"/>
    </source>
</evidence>
<feature type="domain" description="Disease resistance protein winged helix" evidence="4">
    <location>
        <begin position="184"/>
        <end position="227"/>
    </location>
</feature>
<dbReference type="GO" id="GO:0098542">
    <property type="term" value="P:defense response to other organism"/>
    <property type="evidence" value="ECO:0007669"/>
    <property type="project" value="TreeGrafter"/>
</dbReference>
<accession>A0A314UVY0</accession>
<evidence type="ECO:0000256" key="2">
    <source>
        <dbReference type="ARBA" id="ARBA00022821"/>
    </source>
</evidence>
<dbReference type="PANTHER" id="PTHR23155:SF1185">
    <property type="entry name" value="DISEASE RESISTANCE RPP8-LIKE PROTEIN 3-RELATED"/>
    <property type="match status" value="1"/>
</dbReference>
<dbReference type="Proteomes" id="UP000250321">
    <property type="component" value="Unassembled WGS sequence"/>
</dbReference>
<dbReference type="InterPro" id="IPR027417">
    <property type="entry name" value="P-loop_NTPase"/>
</dbReference>
<evidence type="ECO:0000256" key="1">
    <source>
        <dbReference type="ARBA" id="ARBA00022737"/>
    </source>
</evidence>
<dbReference type="InterPro" id="IPR055414">
    <property type="entry name" value="LRR_R13L4/SHOC2-like"/>
</dbReference>
<dbReference type="InterPro" id="IPR036388">
    <property type="entry name" value="WH-like_DNA-bd_sf"/>
</dbReference>
<feature type="domain" description="NB-ARC" evidence="3">
    <location>
        <begin position="2"/>
        <end position="90"/>
    </location>
</feature>
<comment type="caution">
    <text evidence="6">The sequence shown here is derived from an EMBL/GenBank/DDBJ whole genome shotgun (WGS) entry which is preliminary data.</text>
</comment>
<dbReference type="AlphaFoldDB" id="A0A314UVY0"/>
<dbReference type="OrthoDB" id="646178at2759"/>
<dbReference type="Pfam" id="PF23598">
    <property type="entry name" value="LRR_14"/>
    <property type="match status" value="1"/>
</dbReference>
<feature type="domain" description="Disease resistance R13L4/SHOC-2-like LRR" evidence="5">
    <location>
        <begin position="334"/>
        <end position="589"/>
    </location>
</feature>
<proteinExistence type="predicted"/>
<keyword evidence="2" id="KW-0611">Plant defense</keyword>
<dbReference type="Gene3D" id="1.10.8.430">
    <property type="entry name" value="Helical domain of apoptotic protease-activating factors"/>
    <property type="match status" value="1"/>
</dbReference>
<dbReference type="SUPFAM" id="SSF52540">
    <property type="entry name" value="P-loop containing nucleoside triphosphate hydrolases"/>
    <property type="match status" value="1"/>
</dbReference>
<dbReference type="EMBL" id="PJQY01003265">
    <property type="protein sequence ID" value="PQM38879.1"/>
    <property type="molecule type" value="Genomic_DNA"/>
</dbReference>
<gene>
    <name evidence="6" type="ORF">Pyn_03366</name>
</gene>
<keyword evidence="7" id="KW-1185">Reference proteome</keyword>
<dbReference type="InterPro" id="IPR044974">
    <property type="entry name" value="Disease_R_plants"/>
</dbReference>
<dbReference type="PRINTS" id="PR00364">
    <property type="entry name" value="DISEASERSIST"/>
</dbReference>
<dbReference type="Pfam" id="PF23559">
    <property type="entry name" value="WHD_DRP"/>
    <property type="match status" value="1"/>
</dbReference>
<dbReference type="SUPFAM" id="SSF52058">
    <property type="entry name" value="L domain-like"/>
    <property type="match status" value="1"/>
</dbReference>
<sequence length="633" mass="72817">MTDDEIAKKLFLVLREMRCLVVLDDIWRINTWNILEIAFPNAETESTILLTTRNQAVATLPNRNAFLHKLQPLNENESWNLLEKKAISERADIDLGILTKKRELGMKMLRHCKGLPLAIIVLAGVLGRKNTIREWERVYVNVHEYISKGIGHEQEYEGVSQVLTLSYDDLPRSYLLETTKTWFGETMEDIARDCLSELVEKCLVQVGTSGSTGTIKTCRIHDLVRDMCLLKAKEESFLQINYSLQENEAANPFTSSTAAKAAQLGKIRRLAIYLDENADRLVSSRDETNGHVRSLSFFGLREWKPKSEKVLLSPLKDFKVLRVLKVEGLYKVEVELPSEIGNMVHLSYIDMVIPNVIKKMKQLRHLYLPLNYTTKDNLELSTLGHLQTLYNISSEYCDLRDVGRLTNLRKLRIRLSRSLQNLEEILKSTGNMLNRIRSLILDNKMNSGEEQAMQIVSSCWHIYKLELIGPIAELPKEFHNYPNLTKLVLVECVLKEDQMGILEKLPNLTTLRLGYNTFHENTKILVFSKGGFPSLQFLYVSSMNQITELRVEEGAMPSLCRLRITYCRGLMTLPDGLSYLTNLRKLTITGMPRELHHRIQEDGEDFYKIQHIPSLVIGEPYDDYDEYDAMMAR</sequence>
<organism evidence="6 7">
    <name type="scientific">Prunus yedoensis var. nudiflora</name>
    <dbReference type="NCBI Taxonomy" id="2094558"/>
    <lineage>
        <taxon>Eukaryota</taxon>
        <taxon>Viridiplantae</taxon>
        <taxon>Streptophyta</taxon>
        <taxon>Embryophyta</taxon>
        <taxon>Tracheophyta</taxon>
        <taxon>Spermatophyta</taxon>
        <taxon>Magnoliopsida</taxon>
        <taxon>eudicotyledons</taxon>
        <taxon>Gunneridae</taxon>
        <taxon>Pentapetalae</taxon>
        <taxon>rosids</taxon>
        <taxon>fabids</taxon>
        <taxon>Rosales</taxon>
        <taxon>Rosaceae</taxon>
        <taxon>Amygdaloideae</taxon>
        <taxon>Amygdaleae</taxon>
        <taxon>Prunus</taxon>
    </lineage>
</organism>
<dbReference type="InterPro" id="IPR002182">
    <property type="entry name" value="NB-ARC"/>
</dbReference>
<dbReference type="Gene3D" id="3.40.50.300">
    <property type="entry name" value="P-loop containing nucleotide triphosphate hydrolases"/>
    <property type="match status" value="1"/>
</dbReference>
<reference evidence="6 7" key="1">
    <citation type="submission" date="2018-02" db="EMBL/GenBank/DDBJ databases">
        <title>Draft genome of wild Prunus yedoensis var. nudiflora.</title>
        <authorList>
            <person name="Baek S."/>
            <person name="Kim J.-H."/>
            <person name="Choi K."/>
            <person name="Kim G.-B."/>
            <person name="Cho A."/>
            <person name="Jang H."/>
            <person name="Shin C.-H."/>
            <person name="Yu H.-J."/>
            <person name="Mun J.-H."/>
        </authorList>
    </citation>
    <scope>NUCLEOTIDE SEQUENCE [LARGE SCALE GENOMIC DNA]</scope>
    <source>
        <strain evidence="7">cv. Jeju island</strain>
        <tissue evidence="6">Leaf</tissue>
    </source>
</reference>
<evidence type="ECO:0000259" key="5">
    <source>
        <dbReference type="Pfam" id="PF23598"/>
    </source>
</evidence>
<dbReference type="InterPro" id="IPR058922">
    <property type="entry name" value="WHD_DRP"/>
</dbReference>
<dbReference type="Gene3D" id="1.10.10.10">
    <property type="entry name" value="Winged helix-like DNA-binding domain superfamily/Winged helix DNA-binding domain"/>
    <property type="match status" value="1"/>
</dbReference>
<name>A0A314UVY0_PRUYE</name>
<dbReference type="InterPro" id="IPR042197">
    <property type="entry name" value="Apaf_helical"/>
</dbReference>
<dbReference type="InterPro" id="IPR032675">
    <property type="entry name" value="LRR_dom_sf"/>
</dbReference>
<keyword evidence="1" id="KW-0677">Repeat</keyword>
<dbReference type="PANTHER" id="PTHR23155">
    <property type="entry name" value="DISEASE RESISTANCE PROTEIN RP"/>
    <property type="match status" value="1"/>
</dbReference>
<dbReference type="GO" id="GO:0043531">
    <property type="term" value="F:ADP binding"/>
    <property type="evidence" value="ECO:0007669"/>
    <property type="project" value="InterPro"/>
</dbReference>
<dbReference type="Pfam" id="PF00931">
    <property type="entry name" value="NB-ARC"/>
    <property type="match status" value="1"/>
</dbReference>
<evidence type="ECO:0000313" key="6">
    <source>
        <dbReference type="EMBL" id="PQM38879.1"/>
    </source>
</evidence>
<protein>
    <submittedName>
        <fullName evidence="6">Putative disease resistance protein</fullName>
    </submittedName>
</protein>